<dbReference type="Proteomes" id="UP000215914">
    <property type="component" value="Chromosome 14"/>
</dbReference>
<reference evidence="3" key="1">
    <citation type="journal article" date="2017" name="Nature">
        <title>The sunflower genome provides insights into oil metabolism, flowering and Asterid evolution.</title>
        <authorList>
            <person name="Badouin H."/>
            <person name="Gouzy J."/>
            <person name="Grassa C.J."/>
            <person name="Murat F."/>
            <person name="Staton S.E."/>
            <person name="Cottret L."/>
            <person name="Lelandais-Briere C."/>
            <person name="Owens G.L."/>
            <person name="Carrere S."/>
            <person name="Mayjonade B."/>
            <person name="Legrand L."/>
            <person name="Gill N."/>
            <person name="Kane N.C."/>
            <person name="Bowers J.E."/>
            <person name="Hubner S."/>
            <person name="Bellec A."/>
            <person name="Berard A."/>
            <person name="Berges H."/>
            <person name="Blanchet N."/>
            <person name="Boniface M.C."/>
            <person name="Brunel D."/>
            <person name="Catrice O."/>
            <person name="Chaidir N."/>
            <person name="Claudel C."/>
            <person name="Donnadieu C."/>
            <person name="Faraut T."/>
            <person name="Fievet G."/>
            <person name="Helmstetter N."/>
            <person name="King M."/>
            <person name="Knapp S.J."/>
            <person name="Lai Z."/>
            <person name="Le Paslier M.C."/>
            <person name="Lippi Y."/>
            <person name="Lorenzon L."/>
            <person name="Mandel J.R."/>
            <person name="Marage G."/>
            <person name="Marchand G."/>
            <person name="Marquand E."/>
            <person name="Bret-Mestries E."/>
            <person name="Morien E."/>
            <person name="Nambeesan S."/>
            <person name="Nguyen T."/>
            <person name="Pegot-Espagnet P."/>
            <person name="Pouilly N."/>
            <person name="Raftis F."/>
            <person name="Sallet E."/>
            <person name="Schiex T."/>
            <person name="Thomas J."/>
            <person name="Vandecasteele C."/>
            <person name="Vares D."/>
            <person name="Vear F."/>
            <person name="Vautrin S."/>
            <person name="Crespi M."/>
            <person name="Mangin B."/>
            <person name="Burke J.M."/>
            <person name="Salse J."/>
            <person name="Munos S."/>
            <person name="Vincourt P."/>
            <person name="Rieseberg L.H."/>
            <person name="Langlade N.B."/>
        </authorList>
    </citation>
    <scope>NUCLEOTIDE SEQUENCE [LARGE SCALE GENOMIC DNA]</scope>
    <source>
        <strain evidence="3">cv. SF193</strain>
    </source>
</reference>
<protein>
    <submittedName>
        <fullName evidence="2">Putative CWC16 protein</fullName>
    </submittedName>
</protein>
<dbReference type="PANTHER" id="PTHR12111:SF2">
    <property type="entry name" value="SPLICING FACTOR YJU2B-RELATED"/>
    <property type="match status" value="1"/>
</dbReference>
<comment type="similarity">
    <text evidence="1">Belongs to the CWC16 family.</text>
</comment>
<dbReference type="PANTHER" id="PTHR12111">
    <property type="entry name" value="SPLICING FACTOR YJU2"/>
    <property type="match status" value="1"/>
</dbReference>
<dbReference type="AlphaFoldDB" id="A0A251SI27"/>
<dbReference type="InParanoid" id="A0A251SI27"/>
<dbReference type="Pfam" id="PF04502">
    <property type="entry name" value="Saf4_Yju2"/>
    <property type="match status" value="1"/>
</dbReference>
<sequence>MKSTCRQHEIVIHTYPKNIEYLVISGAQNKVEEFDTKDEETVALPIDEDSFYRLEHQEEDLINKKVESLLVRLQRVSDAIHLDDYSINNKKERVAKEKEMAARKMGHGIRLLPKTKEDVAEGELS</sequence>
<dbReference type="EMBL" id="CM007903">
    <property type="protein sequence ID" value="OTF97110.1"/>
    <property type="molecule type" value="Genomic_DNA"/>
</dbReference>
<evidence type="ECO:0000256" key="1">
    <source>
        <dbReference type="ARBA" id="ARBA00005595"/>
    </source>
</evidence>
<evidence type="ECO:0000313" key="2">
    <source>
        <dbReference type="EMBL" id="OTF97110.1"/>
    </source>
</evidence>
<dbReference type="GO" id="GO:0005684">
    <property type="term" value="C:U2-type spliceosomal complex"/>
    <property type="evidence" value="ECO:0000318"/>
    <property type="project" value="GO_Central"/>
</dbReference>
<evidence type="ECO:0000313" key="3">
    <source>
        <dbReference type="Proteomes" id="UP000215914"/>
    </source>
</evidence>
<keyword evidence="3" id="KW-1185">Reference proteome</keyword>
<accession>A0A251SI27</accession>
<dbReference type="GO" id="GO:0008380">
    <property type="term" value="P:RNA splicing"/>
    <property type="evidence" value="ECO:0000318"/>
    <property type="project" value="GO_Central"/>
</dbReference>
<name>A0A251SI27_HELAN</name>
<dbReference type="InterPro" id="IPR007590">
    <property type="entry name" value="Saf4/Yju2"/>
</dbReference>
<proteinExistence type="inferred from homology"/>
<organism evidence="2 3">
    <name type="scientific">Helianthus annuus</name>
    <name type="common">Common sunflower</name>
    <dbReference type="NCBI Taxonomy" id="4232"/>
    <lineage>
        <taxon>Eukaryota</taxon>
        <taxon>Viridiplantae</taxon>
        <taxon>Streptophyta</taxon>
        <taxon>Embryophyta</taxon>
        <taxon>Tracheophyta</taxon>
        <taxon>Spermatophyta</taxon>
        <taxon>Magnoliopsida</taxon>
        <taxon>eudicotyledons</taxon>
        <taxon>Gunneridae</taxon>
        <taxon>Pentapetalae</taxon>
        <taxon>asterids</taxon>
        <taxon>campanulids</taxon>
        <taxon>Asterales</taxon>
        <taxon>Asteraceae</taxon>
        <taxon>Asteroideae</taxon>
        <taxon>Heliantheae alliance</taxon>
        <taxon>Heliantheae</taxon>
        <taxon>Helianthus</taxon>
    </lineage>
</organism>
<dbReference type="STRING" id="4232.A0A251SI27"/>
<dbReference type="GO" id="GO:0000398">
    <property type="term" value="P:mRNA splicing, via spliceosome"/>
    <property type="evidence" value="ECO:0007669"/>
    <property type="project" value="InterPro"/>
</dbReference>
<gene>
    <name evidence="2" type="ORF">HannXRQ_Chr14g0430991</name>
</gene>
<dbReference type="GO" id="GO:0071014">
    <property type="term" value="C:post-mRNA release spliceosomal complex"/>
    <property type="evidence" value="ECO:0000318"/>
    <property type="project" value="GO_Central"/>
</dbReference>